<feature type="transmembrane region" description="Helical" evidence="1">
    <location>
        <begin position="266"/>
        <end position="292"/>
    </location>
</feature>
<evidence type="ECO:0000313" key="2">
    <source>
        <dbReference type="EMBL" id="MEK8128963.1"/>
    </source>
</evidence>
<feature type="transmembrane region" description="Helical" evidence="1">
    <location>
        <begin position="6"/>
        <end position="34"/>
    </location>
</feature>
<feature type="transmembrane region" description="Helical" evidence="1">
    <location>
        <begin position="46"/>
        <end position="79"/>
    </location>
</feature>
<name>A0ABU9DJB3_9BACL</name>
<feature type="transmembrane region" description="Helical" evidence="1">
    <location>
        <begin position="162"/>
        <end position="181"/>
    </location>
</feature>
<gene>
    <name evidence="2" type="ORF">WMW72_13750</name>
</gene>
<keyword evidence="1" id="KW-0472">Membrane</keyword>
<feature type="transmembrane region" description="Helical" evidence="1">
    <location>
        <begin position="228"/>
        <end position="254"/>
    </location>
</feature>
<dbReference type="PANTHER" id="PTHR41324">
    <property type="entry name" value="MEMBRANE PROTEIN-RELATED"/>
    <property type="match status" value="1"/>
</dbReference>
<organism evidence="2 3">
    <name type="scientific">Paenibacillus filicis</name>
    <dbReference type="NCBI Taxonomy" id="669464"/>
    <lineage>
        <taxon>Bacteria</taxon>
        <taxon>Bacillati</taxon>
        <taxon>Bacillota</taxon>
        <taxon>Bacilli</taxon>
        <taxon>Bacillales</taxon>
        <taxon>Paenibacillaceae</taxon>
        <taxon>Paenibacillus</taxon>
    </lineage>
</organism>
<keyword evidence="1" id="KW-0812">Transmembrane</keyword>
<reference evidence="2 3" key="1">
    <citation type="submission" date="2024-04" db="EMBL/GenBank/DDBJ databases">
        <title>draft genome sequnece of Paenibacillus filicis.</title>
        <authorList>
            <person name="Kim D.-U."/>
        </authorList>
    </citation>
    <scope>NUCLEOTIDE SEQUENCE [LARGE SCALE GENOMIC DNA]</scope>
    <source>
        <strain evidence="2 3">KACC14197</strain>
    </source>
</reference>
<dbReference type="PANTHER" id="PTHR41324:SF1">
    <property type="entry name" value="DUF2232 DOMAIN-CONTAINING PROTEIN"/>
    <property type="match status" value="1"/>
</dbReference>
<accession>A0ABU9DJB3</accession>
<dbReference type="InterPro" id="IPR018710">
    <property type="entry name" value="DUF2232"/>
</dbReference>
<feature type="transmembrane region" description="Helical" evidence="1">
    <location>
        <begin position="201"/>
        <end position="221"/>
    </location>
</feature>
<proteinExistence type="predicted"/>
<protein>
    <submittedName>
        <fullName evidence="2">DUF2232 domain-containing protein</fullName>
    </submittedName>
</protein>
<keyword evidence="1" id="KW-1133">Transmembrane helix</keyword>
<dbReference type="Pfam" id="PF09991">
    <property type="entry name" value="DUF2232"/>
    <property type="match status" value="1"/>
</dbReference>
<sequence length="302" mass="33794">MLVWSIVYIVTLLSLFLPPVMLLTMFFLLVPVLVMYVRLGTKAFLIHYLACLAIVYVLVSALLAGWVGALLVAISLFLLPPVFQMGNLYKKRAPARNVMTAGAVTLLLELLVSLVVAQLFGLNPISKFKSMIIESFNMYSPQMRSLIGIDIDTVVQLSVQMLPLYMIVFSILYAAISHTLARRFLVRAGESIPSFRQVKDWMLPKSFIWIYVIALVLEMFAKDTKSTVFTLVLNLLPLLSTAFAIQAISFLFFVAHAKGWNKTLPIIGIVLLIVFPPAFFLLSLLGVFDVAFPVRERIKTKG</sequence>
<evidence type="ECO:0000313" key="3">
    <source>
        <dbReference type="Proteomes" id="UP001469365"/>
    </source>
</evidence>
<feature type="transmembrane region" description="Helical" evidence="1">
    <location>
        <begin position="99"/>
        <end position="122"/>
    </location>
</feature>
<dbReference type="EMBL" id="JBBPCC010000008">
    <property type="protein sequence ID" value="MEK8128963.1"/>
    <property type="molecule type" value="Genomic_DNA"/>
</dbReference>
<keyword evidence="3" id="KW-1185">Reference proteome</keyword>
<dbReference type="Proteomes" id="UP001469365">
    <property type="component" value="Unassembled WGS sequence"/>
</dbReference>
<comment type="caution">
    <text evidence="2">The sequence shown here is derived from an EMBL/GenBank/DDBJ whole genome shotgun (WGS) entry which is preliminary data.</text>
</comment>
<evidence type="ECO:0000256" key="1">
    <source>
        <dbReference type="SAM" id="Phobius"/>
    </source>
</evidence>